<protein>
    <submittedName>
        <fullName evidence="5">ABC transporter substrate-binding protein</fullName>
    </submittedName>
</protein>
<evidence type="ECO:0000256" key="1">
    <source>
        <dbReference type="ARBA" id="ARBA00022729"/>
    </source>
</evidence>
<feature type="domain" description="Solute-binding protein family 5" evidence="4">
    <location>
        <begin position="102"/>
        <end position="421"/>
    </location>
</feature>
<dbReference type="InterPro" id="IPR000914">
    <property type="entry name" value="SBP_5_dom"/>
</dbReference>
<dbReference type="Gene3D" id="3.10.105.10">
    <property type="entry name" value="Dipeptide-binding Protein, Domain 3"/>
    <property type="match status" value="1"/>
</dbReference>
<dbReference type="SUPFAM" id="SSF53850">
    <property type="entry name" value="Periplasmic binding protein-like II"/>
    <property type="match status" value="1"/>
</dbReference>
<dbReference type="PANTHER" id="PTHR30290:SF38">
    <property type="entry name" value="D,D-DIPEPTIDE-BINDING PERIPLASMIC PROTEIN DDPA-RELATED"/>
    <property type="match status" value="1"/>
</dbReference>
<dbReference type="InterPro" id="IPR039424">
    <property type="entry name" value="SBP_5"/>
</dbReference>
<feature type="compositionally biased region" description="Low complexity" evidence="2">
    <location>
        <begin position="1"/>
        <end position="17"/>
    </location>
</feature>
<dbReference type="EMBL" id="CP095043">
    <property type="protein sequence ID" value="UOQ60588.1"/>
    <property type="molecule type" value="Genomic_DNA"/>
</dbReference>
<sequence length="515" mass="55483">MTESPAAQGQSPAAQGETRTRRPRRITRTVAMIAVAAIAALGVTAFALNRTSGGTGETLTVGMILEPTSLDVRSNTGVATSQILLDNVYQGLVGIAPNTVSEIVPVLAEELPEISDDGREYRFALRDDVSFHTGAALTADDVVASLEETLTDETVGSDPEVTAERDGTILITLEEPNSELLWHLANFAGTIREAGATNPLASTASGTGPFRFESWERGDRLTLVKNDDYWGTPATVDTAVFRFLPESRAALAALHDGELDVHTALLPPLREEFVDDPDFTLQRAAGADVFTLAFNSEKAPLSDPRVRTALSLAIDTDAIITSQSGDGAPLGSPITALEPGYVDLSDVHRFDPEAARDLLAEAGQPNLSLTITAPDHYDATPLELIKSQLADVGVSVRVKQVEFPVWLEQVHENHDFQLSYVDHAEARDFRAYATPDSYFGTDNPRVQELYHQALATTDPATEDDLLQQAARLVAEDAPAKWLFNYTPTNVVGTHVSGFPSVNTNSRLNLEGVRLG</sequence>
<keyword evidence="3" id="KW-0472">Membrane</keyword>
<dbReference type="Gene3D" id="3.90.76.10">
    <property type="entry name" value="Dipeptide-binding Protein, Domain 1"/>
    <property type="match status" value="1"/>
</dbReference>
<reference evidence="5 6" key="1">
    <citation type="submission" date="2022-04" db="EMBL/GenBank/DDBJ databases">
        <title>Leucobacter sp. isolated from rhizosphere of onion.</title>
        <authorList>
            <person name="Won M."/>
            <person name="Lee C.-M."/>
            <person name="Woen H.-Y."/>
            <person name="Kwon S.-W."/>
        </authorList>
    </citation>
    <scope>NUCLEOTIDE SEQUENCE [LARGE SCALE GENOMIC DNA]</scope>
    <source>
        <strain evidence="5 6">H25R-14</strain>
    </source>
</reference>
<feature type="transmembrane region" description="Helical" evidence="3">
    <location>
        <begin position="29"/>
        <end position="48"/>
    </location>
</feature>
<organism evidence="5 6">
    <name type="scientific">Leucobacter rhizosphaerae</name>
    <dbReference type="NCBI Taxonomy" id="2932245"/>
    <lineage>
        <taxon>Bacteria</taxon>
        <taxon>Bacillati</taxon>
        <taxon>Actinomycetota</taxon>
        <taxon>Actinomycetes</taxon>
        <taxon>Micrococcales</taxon>
        <taxon>Microbacteriaceae</taxon>
        <taxon>Leucobacter</taxon>
    </lineage>
</organism>
<evidence type="ECO:0000313" key="6">
    <source>
        <dbReference type="Proteomes" id="UP000831775"/>
    </source>
</evidence>
<feature type="region of interest" description="Disordered" evidence="2">
    <location>
        <begin position="1"/>
        <end position="25"/>
    </location>
</feature>
<keyword evidence="3" id="KW-1133">Transmembrane helix</keyword>
<keyword evidence="6" id="KW-1185">Reference proteome</keyword>
<gene>
    <name evidence="5" type="ORF">MUN76_00935</name>
</gene>
<evidence type="ECO:0000256" key="2">
    <source>
        <dbReference type="SAM" id="MobiDB-lite"/>
    </source>
</evidence>
<proteinExistence type="predicted"/>
<keyword evidence="3" id="KW-0812">Transmembrane</keyword>
<dbReference type="RefSeq" id="WP_244686350.1">
    <property type="nucleotide sequence ID" value="NZ_CP095043.1"/>
</dbReference>
<dbReference type="InterPro" id="IPR030678">
    <property type="entry name" value="Peptide/Ni-bd"/>
</dbReference>
<evidence type="ECO:0000256" key="3">
    <source>
        <dbReference type="SAM" id="Phobius"/>
    </source>
</evidence>
<dbReference type="Pfam" id="PF00496">
    <property type="entry name" value="SBP_bac_5"/>
    <property type="match status" value="1"/>
</dbReference>
<name>A0ABY4FW97_9MICO</name>
<dbReference type="Gene3D" id="3.40.190.10">
    <property type="entry name" value="Periplasmic binding protein-like II"/>
    <property type="match status" value="1"/>
</dbReference>
<keyword evidence="1" id="KW-0732">Signal</keyword>
<dbReference type="PIRSF" id="PIRSF002741">
    <property type="entry name" value="MppA"/>
    <property type="match status" value="1"/>
</dbReference>
<dbReference type="Proteomes" id="UP000831775">
    <property type="component" value="Chromosome"/>
</dbReference>
<dbReference type="PANTHER" id="PTHR30290">
    <property type="entry name" value="PERIPLASMIC BINDING COMPONENT OF ABC TRANSPORTER"/>
    <property type="match status" value="1"/>
</dbReference>
<evidence type="ECO:0000259" key="4">
    <source>
        <dbReference type="Pfam" id="PF00496"/>
    </source>
</evidence>
<evidence type="ECO:0000313" key="5">
    <source>
        <dbReference type="EMBL" id="UOQ60588.1"/>
    </source>
</evidence>
<accession>A0ABY4FW97</accession>